<accession>A0ABS8P6V5</accession>
<gene>
    <name evidence="1" type="ORF">LQ327_11360</name>
</gene>
<name>A0ABS8P6V5_9PSEU</name>
<sequence>MERFLVIVGLVLVGLYVLSLLLHPYTACEACHRRGAQRENGMFFTYAYRPCWRCRGRGSKQRFGAALLGIGEPRYPRINGKFAPGTKNFPKPTRSRFLGIF</sequence>
<proteinExistence type="predicted"/>
<comment type="caution">
    <text evidence="1">The sequence shown here is derived from an EMBL/GenBank/DDBJ whole genome shotgun (WGS) entry which is preliminary data.</text>
</comment>
<organism evidence="1 2">
    <name type="scientific">Actinomycetospora endophytica</name>
    <dbReference type="NCBI Taxonomy" id="2291215"/>
    <lineage>
        <taxon>Bacteria</taxon>
        <taxon>Bacillati</taxon>
        <taxon>Actinomycetota</taxon>
        <taxon>Actinomycetes</taxon>
        <taxon>Pseudonocardiales</taxon>
        <taxon>Pseudonocardiaceae</taxon>
        <taxon>Actinomycetospora</taxon>
    </lineage>
</organism>
<keyword evidence="2" id="KW-1185">Reference proteome</keyword>
<evidence type="ECO:0000313" key="2">
    <source>
        <dbReference type="Proteomes" id="UP001199469"/>
    </source>
</evidence>
<dbReference type="RefSeq" id="WP_230733426.1">
    <property type="nucleotide sequence ID" value="NZ_JAJNDB010000002.1"/>
</dbReference>
<dbReference type="Proteomes" id="UP001199469">
    <property type="component" value="Unassembled WGS sequence"/>
</dbReference>
<dbReference type="EMBL" id="JAJNDB010000002">
    <property type="protein sequence ID" value="MCD2193973.1"/>
    <property type="molecule type" value="Genomic_DNA"/>
</dbReference>
<reference evidence="1 2" key="1">
    <citation type="submission" date="2021-11" db="EMBL/GenBank/DDBJ databases">
        <title>Draft genome sequence of Actinomycetospora sp. SF1 isolated from the rhizosphere soil.</title>
        <authorList>
            <person name="Duangmal K."/>
            <person name="Chantavorakit T."/>
        </authorList>
    </citation>
    <scope>NUCLEOTIDE SEQUENCE [LARGE SCALE GENOMIC DNA]</scope>
    <source>
        <strain evidence="1 2">TBRC 5722</strain>
    </source>
</reference>
<evidence type="ECO:0000313" key="1">
    <source>
        <dbReference type="EMBL" id="MCD2193973.1"/>
    </source>
</evidence>
<protein>
    <submittedName>
        <fullName evidence="1">Uncharacterized protein</fullName>
    </submittedName>
</protein>